<feature type="region of interest" description="Disordered" evidence="1">
    <location>
        <begin position="1"/>
        <end position="58"/>
    </location>
</feature>
<evidence type="ECO:0000313" key="3">
    <source>
        <dbReference type="Proteomes" id="UP000325375"/>
    </source>
</evidence>
<protein>
    <submittedName>
        <fullName evidence="2">Uncharacterized protein</fullName>
    </submittedName>
</protein>
<evidence type="ECO:0000256" key="1">
    <source>
        <dbReference type="SAM" id="MobiDB-lite"/>
    </source>
</evidence>
<gene>
    <name evidence="2" type="ORF">PS718_00281</name>
</gene>
<accession>A0A5E6ZXF2</accession>
<dbReference type="AlphaFoldDB" id="A0A5E6ZXF2"/>
<feature type="compositionally biased region" description="Basic and acidic residues" evidence="1">
    <location>
        <begin position="1"/>
        <end position="15"/>
    </location>
</feature>
<evidence type="ECO:0000313" key="2">
    <source>
        <dbReference type="EMBL" id="VVN68891.1"/>
    </source>
</evidence>
<proteinExistence type="predicted"/>
<dbReference type="RefSeq" id="WP_191626381.1">
    <property type="nucleotide sequence ID" value="NZ_CABVHX010000001.1"/>
</dbReference>
<dbReference type="Proteomes" id="UP000325375">
    <property type="component" value="Unassembled WGS sequence"/>
</dbReference>
<name>A0A5E6ZXF2_PSEFL</name>
<dbReference type="EMBL" id="CABVHX010000001">
    <property type="protein sequence ID" value="VVN68891.1"/>
    <property type="molecule type" value="Genomic_DNA"/>
</dbReference>
<organism evidence="2 3">
    <name type="scientific">Pseudomonas fluorescens</name>
    <dbReference type="NCBI Taxonomy" id="294"/>
    <lineage>
        <taxon>Bacteria</taxon>
        <taxon>Pseudomonadati</taxon>
        <taxon>Pseudomonadota</taxon>
        <taxon>Gammaproteobacteria</taxon>
        <taxon>Pseudomonadales</taxon>
        <taxon>Pseudomonadaceae</taxon>
        <taxon>Pseudomonas</taxon>
    </lineage>
</organism>
<sequence length="58" mass="6319">MRETDQDCVQSHEDFTYVIPDTEPADTQHQPTDDDTATKVVKKNPGSGLDSLGGGRLT</sequence>
<reference evidence="2 3" key="1">
    <citation type="submission" date="2019-09" db="EMBL/GenBank/DDBJ databases">
        <authorList>
            <person name="Chandra G."/>
            <person name="Truman W A."/>
        </authorList>
    </citation>
    <scope>NUCLEOTIDE SEQUENCE [LARGE SCALE GENOMIC DNA]</scope>
    <source>
        <strain evidence="2">PS718</strain>
    </source>
</reference>